<dbReference type="GO" id="GO:0003677">
    <property type="term" value="F:DNA binding"/>
    <property type="evidence" value="ECO:0007669"/>
    <property type="project" value="InterPro"/>
</dbReference>
<dbReference type="InterPro" id="IPR036894">
    <property type="entry name" value="YbaB-like_sf"/>
</dbReference>
<keyword evidence="3" id="KW-1185">Reference proteome</keyword>
<evidence type="ECO:0000256" key="1">
    <source>
        <dbReference type="SAM" id="MobiDB-lite"/>
    </source>
</evidence>
<gene>
    <name evidence="2" type="ORF">DV20_30160</name>
</gene>
<feature type="compositionally biased region" description="Pro residues" evidence="1">
    <location>
        <begin position="120"/>
        <end position="131"/>
    </location>
</feature>
<name>A0A066TTC6_9PSEU</name>
<feature type="compositionally biased region" description="Basic and acidic residues" evidence="1">
    <location>
        <begin position="132"/>
        <end position="141"/>
    </location>
</feature>
<protein>
    <recommendedName>
        <fullName evidence="4">YbaB/EbfC DNA-binding family protein</fullName>
    </recommendedName>
</protein>
<dbReference type="InterPro" id="IPR004401">
    <property type="entry name" value="YbaB/EbfC"/>
</dbReference>
<feature type="region of interest" description="Disordered" evidence="1">
    <location>
        <begin position="117"/>
        <end position="183"/>
    </location>
</feature>
<accession>A0A066TTC6</accession>
<dbReference type="eggNOG" id="COG0718">
    <property type="taxonomic scope" value="Bacteria"/>
</dbReference>
<dbReference type="Gene3D" id="3.30.1310.10">
    <property type="entry name" value="Nucleoid-associated protein YbaB-like domain"/>
    <property type="match status" value="1"/>
</dbReference>
<reference evidence="2 3" key="1">
    <citation type="submission" date="2014-05" db="EMBL/GenBank/DDBJ databases">
        <title>Draft genome sequence of Amycolatopsis rifamycinica DSM 46095.</title>
        <authorList>
            <person name="Lal R."/>
            <person name="Saxena A."/>
            <person name="Kumari R."/>
            <person name="Mukherjee U."/>
            <person name="Singh P."/>
            <person name="Sangwan N."/>
            <person name="Mahato N.K."/>
        </authorList>
    </citation>
    <scope>NUCLEOTIDE SEQUENCE [LARGE SCALE GENOMIC DNA]</scope>
    <source>
        <strain evidence="2 3">DSM 46095</strain>
    </source>
</reference>
<dbReference type="SUPFAM" id="SSF82607">
    <property type="entry name" value="YbaB-like"/>
    <property type="match status" value="1"/>
</dbReference>
<evidence type="ECO:0008006" key="4">
    <source>
        <dbReference type="Google" id="ProtNLM"/>
    </source>
</evidence>
<proteinExistence type="predicted"/>
<dbReference type="STRING" id="287986.DV20_30160"/>
<feature type="compositionally biased region" description="Pro residues" evidence="1">
    <location>
        <begin position="147"/>
        <end position="162"/>
    </location>
</feature>
<dbReference type="EMBL" id="JMQI01000063">
    <property type="protein sequence ID" value="KDN18446.1"/>
    <property type="molecule type" value="Genomic_DNA"/>
</dbReference>
<comment type="caution">
    <text evidence="2">The sequence shown here is derived from an EMBL/GenBank/DDBJ whole genome shotgun (WGS) entry which is preliminary data.</text>
</comment>
<dbReference type="RefSeq" id="WP_200876527.1">
    <property type="nucleotide sequence ID" value="NZ_JMQI01000063.1"/>
</dbReference>
<evidence type="ECO:0000313" key="3">
    <source>
        <dbReference type="Proteomes" id="UP000027345"/>
    </source>
</evidence>
<organism evidence="2 3">
    <name type="scientific">Amycolatopsis rifamycinica</name>
    <dbReference type="NCBI Taxonomy" id="287986"/>
    <lineage>
        <taxon>Bacteria</taxon>
        <taxon>Bacillati</taxon>
        <taxon>Actinomycetota</taxon>
        <taxon>Actinomycetes</taxon>
        <taxon>Pseudonocardiales</taxon>
        <taxon>Pseudonocardiaceae</taxon>
        <taxon>Amycolatopsis</taxon>
    </lineage>
</organism>
<dbReference type="Pfam" id="PF02575">
    <property type="entry name" value="YbaB_DNA_bd"/>
    <property type="match status" value="1"/>
</dbReference>
<dbReference type="Proteomes" id="UP000027345">
    <property type="component" value="Unassembled WGS sequence"/>
</dbReference>
<evidence type="ECO:0000313" key="2">
    <source>
        <dbReference type="EMBL" id="KDN18446.1"/>
    </source>
</evidence>
<sequence>MPDSIDASDAMIDNWTKRLEENAARYQALADRMQGQTVTERSKDGTVQVTIDSRGLLKNLVIAETAAGKRMAEVSAQVMQLVQRAQARIPELLQQAMTETTGTGDQAAAEIVREAQSTFPAPPPEPDPAFPEPDRVRRFLPEDAEEPPPPAAPRTPPSPSPQQPRRRRPADDDDDDFGGSILS</sequence>
<dbReference type="AlphaFoldDB" id="A0A066TTC6"/>